<evidence type="ECO:0000313" key="1">
    <source>
        <dbReference type="EMBL" id="QNR25875.1"/>
    </source>
</evidence>
<sequence>MEVFFTDYRSQYKNGYSCYLELEIRNRGKLQTIVGFQYHRWFMEDQYEPINHARNYDFYLALAKEFQFQKHRFQLLMPLGLSVLVSDNDFEEYRGHAHVPSKFGPFLGLRAKYSYAINQHISSGLYVGAFTTGAITIGISTTYSL</sequence>
<keyword evidence="2" id="KW-1185">Reference proteome</keyword>
<gene>
    <name evidence="1" type="ORF">H4K34_08520</name>
</gene>
<evidence type="ECO:0000313" key="2">
    <source>
        <dbReference type="Proteomes" id="UP000516305"/>
    </source>
</evidence>
<name>A0A7H0VJH7_9FLAO</name>
<proteinExistence type="predicted"/>
<dbReference type="RefSeq" id="WP_210760400.1">
    <property type="nucleotide sequence ID" value="NZ_CP060139.1"/>
</dbReference>
<dbReference type="KEGG" id="chyd:H4K34_08520"/>
<reference evidence="1 2" key="1">
    <citation type="submission" date="2020-08" db="EMBL/GenBank/DDBJ databases">
        <title>Croceimicrobium hydrocarbonivorans gen. nov., sp. nov., a novel marine bacterium isolated from a bacterial consortium that degrades polyethylene terephthalate.</title>
        <authorList>
            <person name="Liu R."/>
        </authorList>
    </citation>
    <scope>NUCLEOTIDE SEQUENCE [LARGE SCALE GENOMIC DNA]</scope>
    <source>
        <strain evidence="1 2">A20-9</strain>
    </source>
</reference>
<organism evidence="1 2">
    <name type="scientific">Croceimicrobium hydrocarbonivorans</name>
    <dbReference type="NCBI Taxonomy" id="2761580"/>
    <lineage>
        <taxon>Bacteria</taxon>
        <taxon>Pseudomonadati</taxon>
        <taxon>Bacteroidota</taxon>
        <taxon>Flavobacteriia</taxon>
        <taxon>Flavobacteriales</taxon>
        <taxon>Owenweeksiaceae</taxon>
        <taxon>Croceimicrobium</taxon>
    </lineage>
</organism>
<dbReference type="AlphaFoldDB" id="A0A7H0VJH7"/>
<protein>
    <submittedName>
        <fullName evidence="1">Uncharacterized protein</fullName>
    </submittedName>
</protein>
<dbReference type="Proteomes" id="UP000516305">
    <property type="component" value="Chromosome"/>
</dbReference>
<dbReference type="EMBL" id="CP060139">
    <property type="protein sequence ID" value="QNR25875.1"/>
    <property type="molecule type" value="Genomic_DNA"/>
</dbReference>
<accession>A0A7H0VJH7</accession>